<name>A0ABQ5CSL4_9ASTR</name>
<organism evidence="1 2">
    <name type="scientific">Tanacetum coccineum</name>
    <dbReference type="NCBI Taxonomy" id="301880"/>
    <lineage>
        <taxon>Eukaryota</taxon>
        <taxon>Viridiplantae</taxon>
        <taxon>Streptophyta</taxon>
        <taxon>Embryophyta</taxon>
        <taxon>Tracheophyta</taxon>
        <taxon>Spermatophyta</taxon>
        <taxon>Magnoliopsida</taxon>
        <taxon>eudicotyledons</taxon>
        <taxon>Gunneridae</taxon>
        <taxon>Pentapetalae</taxon>
        <taxon>asterids</taxon>
        <taxon>campanulids</taxon>
        <taxon>Asterales</taxon>
        <taxon>Asteraceae</taxon>
        <taxon>Asteroideae</taxon>
        <taxon>Anthemideae</taxon>
        <taxon>Anthemidinae</taxon>
        <taxon>Tanacetum</taxon>
    </lineage>
</organism>
<reference evidence="1" key="2">
    <citation type="submission" date="2022-01" db="EMBL/GenBank/DDBJ databases">
        <authorList>
            <person name="Yamashiro T."/>
            <person name="Shiraishi A."/>
            <person name="Satake H."/>
            <person name="Nakayama K."/>
        </authorList>
    </citation>
    <scope>NUCLEOTIDE SEQUENCE</scope>
</reference>
<sequence>MIIIDSYFLPSYHYYLDSTYSTILTEFCTVLLPNHARLRFKKKSVRKIVKKRVARAIEKDEKTRADSTMLVDLDQQILKGTIAPDVQGYDKIPWRNVKSYDDTVYCPAMNPMDGARALDLTFRKRRHRDIQQIASRTV</sequence>
<comment type="caution">
    <text evidence="1">The sequence shown here is derived from an EMBL/GenBank/DDBJ whole genome shotgun (WGS) entry which is preliminary data.</text>
</comment>
<reference evidence="1" key="1">
    <citation type="journal article" date="2022" name="Int. J. Mol. Sci.">
        <title>Draft Genome of Tanacetum Coccineum: Genomic Comparison of Closely Related Tanacetum-Family Plants.</title>
        <authorList>
            <person name="Yamashiro T."/>
            <person name="Shiraishi A."/>
            <person name="Nakayama K."/>
            <person name="Satake H."/>
        </authorList>
    </citation>
    <scope>NUCLEOTIDE SEQUENCE</scope>
</reference>
<gene>
    <name evidence="1" type="ORF">Tco_0909178</name>
</gene>
<evidence type="ECO:0000313" key="1">
    <source>
        <dbReference type="EMBL" id="GJT28903.1"/>
    </source>
</evidence>
<accession>A0ABQ5CSL4</accession>
<dbReference type="EMBL" id="BQNB010014498">
    <property type="protein sequence ID" value="GJT28903.1"/>
    <property type="molecule type" value="Genomic_DNA"/>
</dbReference>
<keyword evidence="2" id="KW-1185">Reference proteome</keyword>
<evidence type="ECO:0000313" key="2">
    <source>
        <dbReference type="Proteomes" id="UP001151760"/>
    </source>
</evidence>
<proteinExistence type="predicted"/>
<dbReference type="Proteomes" id="UP001151760">
    <property type="component" value="Unassembled WGS sequence"/>
</dbReference>
<protein>
    <submittedName>
        <fullName evidence="1">Uncharacterized protein</fullName>
    </submittedName>
</protein>